<keyword evidence="2" id="KW-1185">Reference proteome</keyword>
<reference evidence="1 2" key="1">
    <citation type="submission" date="2023-02" db="EMBL/GenBank/DDBJ databases">
        <title>LHISI_Scaffold_Assembly.</title>
        <authorList>
            <person name="Stuart O.P."/>
            <person name="Cleave R."/>
            <person name="Magrath M.J.L."/>
            <person name="Mikheyev A.S."/>
        </authorList>
    </citation>
    <scope>NUCLEOTIDE SEQUENCE [LARGE SCALE GENOMIC DNA]</scope>
    <source>
        <strain evidence="1">Daus_M_001</strain>
        <tissue evidence="1">Leg muscle</tissue>
    </source>
</reference>
<evidence type="ECO:0000313" key="1">
    <source>
        <dbReference type="EMBL" id="KAJ8879594.1"/>
    </source>
</evidence>
<gene>
    <name evidence="1" type="ORF">PR048_020202</name>
</gene>
<accession>A0ABQ9H5N6</accession>
<sequence length="101" mass="11919">MIQIIHSKKLFLKMRKLDVRKHTADLGDYVGISRQKGAFVEGYAHNWSMEIFKKILGGFYSAEIQKIKYPHHRKGNKVILCWLRFDASHNSWILKTDIMDK</sequence>
<protein>
    <recommendedName>
        <fullName evidence="3">Chromo domain-containing protein</fullName>
    </recommendedName>
</protein>
<comment type="caution">
    <text evidence="1">The sequence shown here is derived from an EMBL/GenBank/DDBJ whole genome shotgun (WGS) entry which is preliminary data.</text>
</comment>
<dbReference type="EMBL" id="JARBHB010000007">
    <property type="protein sequence ID" value="KAJ8879594.1"/>
    <property type="molecule type" value="Genomic_DNA"/>
</dbReference>
<organism evidence="1 2">
    <name type="scientific">Dryococelus australis</name>
    <dbReference type="NCBI Taxonomy" id="614101"/>
    <lineage>
        <taxon>Eukaryota</taxon>
        <taxon>Metazoa</taxon>
        <taxon>Ecdysozoa</taxon>
        <taxon>Arthropoda</taxon>
        <taxon>Hexapoda</taxon>
        <taxon>Insecta</taxon>
        <taxon>Pterygota</taxon>
        <taxon>Neoptera</taxon>
        <taxon>Polyneoptera</taxon>
        <taxon>Phasmatodea</taxon>
        <taxon>Verophasmatodea</taxon>
        <taxon>Anareolatae</taxon>
        <taxon>Phasmatidae</taxon>
        <taxon>Eurycanthinae</taxon>
        <taxon>Dryococelus</taxon>
    </lineage>
</organism>
<evidence type="ECO:0000313" key="2">
    <source>
        <dbReference type="Proteomes" id="UP001159363"/>
    </source>
</evidence>
<dbReference type="Proteomes" id="UP001159363">
    <property type="component" value="Chromosome 6"/>
</dbReference>
<name>A0ABQ9H5N6_9NEOP</name>
<proteinExistence type="predicted"/>
<evidence type="ECO:0008006" key="3">
    <source>
        <dbReference type="Google" id="ProtNLM"/>
    </source>
</evidence>